<dbReference type="AlphaFoldDB" id="A0A2W1MUI9"/>
<dbReference type="OrthoDB" id="14196at2"/>
<keyword evidence="1" id="KW-0413">Isomerase</keyword>
<sequence length="654" mass="75567">MKHLFLSLSLLVVNFLFAQNNTVLTVDGNKYDVEEFNYIYTKNNPEANYDDDSLLAYVNKYFIDYKLKILEAKRLRYDTLPQLINELKQYRTQLSRPYLIDKDKNEALIKEAYDRTINEVRASHILIRVNADAAPKDTLIAYNKIIAIRNRVINGEDFNEVAAGPNGSEDPSAKSNFGDLGYFTALQMVYPFEDAAFKTAVGEVSMPVRTQFGYHIIKVTDKRAAKGKIQVAHIMIINSKEDAKNEINGQKIKEIYELLENGAPFEELAQKYSDDQSSNTKGGLLPEFGAGSKQRMVPEFEKEAFALKNEGDYSKPFETMYGWHIVKKIHQSDVPEYDKLRRELKLKVEKDERAQSTQQSFINTLKVNYNFKVNSALLLKAYTLVDANVFEGNWKDTFNLNNNETFVSFANQSFTLDDFLSHISNEQRREKPKAIKAYVDYKFNTWTNKLILNYEDSQLESKYPDFKNLMREYEEGVLIFEIMQNEIWNKATKDTVGLKNYYEKNKNNFTYPDRYKGTLYKCKDKTTAKKAIKLLKNKKLTNAEIQDSLNKSSTLNVDFKKGTFNKDQDEFISDKGKAIKFKEGKSKCYKKGGEYYIFNNEAFLPSSVRKFSEAKGLATAGYQNELQEKWLADLKAKADIEINKTVLFKAETFK</sequence>
<dbReference type="Gene3D" id="3.10.50.40">
    <property type="match status" value="2"/>
</dbReference>
<dbReference type="InterPro" id="IPR050245">
    <property type="entry name" value="PrsA_foldase"/>
</dbReference>
<dbReference type="PANTHER" id="PTHR47245">
    <property type="entry name" value="PEPTIDYLPROLYL ISOMERASE"/>
    <property type="match status" value="1"/>
</dbReference>
<dbReference type="RefSeq" id="WP_111064643.1">
    <property type="nucleotide sequence ID" value="NZ_JBHUCU010000013.1"/>
</dbReference>
<reference evidence="4 5" key="1">
    <citation type="submission" date="2018-06" db="EMBL/GenBank/DDBJ databases">
        <title>The draft genome sequence of Crocinitomix sp. SM1701.</title>
        <authorList>
            <person name="Zhang X."/>
        </authorList>
    </citation>
    <scope>NUCLEOTIDE SEQUENCE [LARGE SCALE GENOMIC DNA]</scope>
    <source>
        <strain evidence="4 5">SM1701</strain>
    </source>
</reference>
<dbReference type="EMBL" id="QKSB01000018">
    <property type="protein sequence ID" value="PZE15729.1"/>
    <property type="molecule type" value="Genomic_DNA"/>
</dbReference>
<evidence type="ECO:0000313" key="4">
    <source>
        <dbReference type="EMBL" id="PZE15729.1"/>
    </source>
</evidence>
<evidence type="ECO:0000256" key="2">
    <source>
        <dbReference type="SAM" id="SignalP"/>
    </source>
</evidence>
<feature type="signal peptide" evidence="2">
    <location>
        <begin position="1"/>
        <end position="18"/>
    </location>
</feature>
<protein>
    <recommendedName>
        <fullName evidence="3">PpiC domain-containing protein</fullName>
    </recommendedName>
</protein>
<dbReference type="Pfam" id="PF13616">
    <property type="entry name" value="Rotamase_3"/>
    <property type="match status" value="1"/>
</dbReference>
<evidence type="ECO:0000259" key="3">
    <source>
        <dbReference type="PROSITE" id="PS50198"/>
    </source>
</evidence>
<dbReference type="InterPro" id="IPR046357">
    <property type="entry name" value="PPIase_dom_sf"/>
</dbReference>
<dbReference type="Pfam" id="PF00639">
    <property type="entry name" value="Rotamase"/>
    <property type="match status" value="1"/>
</dbReference>
<feature type="domain" description="PpiC" evidence="3">
    <location>
        <begin position="117"/>
        <end position="221"/>
    </location>
</feature>
<dbReference type="Proteomes" id="UP000249248">
    <property type="component" value="Unassembled WGS sequence"/>
</dbReference>
<proteinExistence type="predicted"/>
<keyword evidence="2" id="KW-0732">Signal</keyword>
<evidence type="ECO:0000313" key="5">
    <source>
        <dbReference type="Proteomes" id="UP000249248"/>
    </source>
</evidence>
<dbReference type="PANTHER" id="PTHR47245:SF2">
    <property type="entry name" value="PEPTIDYL-PROLYL CIS-TRANS ISOMERASE HP_0175-RELATED"/>
    <property type="match status" value="1"/>
</dbReference>
<dbReference type="Pfam" id="PF13145">
    <property type="entry name" value="Rotamase_2"/>
    <property type="match status" value="1"/>
</dbReference>
<feature type="domain" description="PpiC" evidence="3">
    <location>
        <begin position="226"/>
        <end position="330"/>
    </location>
</feature>
<organism evidence="4 5">
    <name type="scientific">Putridiphycobacter roseus</name>
    <dbReference type="NCBI Taxonomy" id="2219161"/>
    <lineage>
        <taxon>Bacteria</taxon>
        <taxon>Pseudomonadati</taxon>
        <taxon>Bacteroidota</taxon>
        <taxon>Flavobacteriia</taxon>
        <taxon>Flavobacteriales</taxon>
        <taxon>Crocinitomicaceae</taxon>
        <taxon>Putridiphycobacter</taxon>
    </lineage>
</organism>
<evidence type="ECO:0000256" key="1">
    <source>
        <dbReference type="PROSITE-ProRule" id="PRU00278"/>
    </source>
</evidence>
<keyword evidence="5" id="KW-1185">Reference proteome</keyword>
<gene>
    <name evidence="4" type="ORF">DNU06_16665</name>
</gene>
<dbReference type="SUPFAM" id="SSF54534">
    <property type="entry name" value="FKBP-like"/>
    <property type="match status" value="2"/>
</dbReference>
<feature type="chain" id="PRO_5015909770" description="PpiC domain-containing protein" evidence="2">
    <location>
        <begin position="19"/>
        <end position="654"/>
    </location>
</feature>
<dbReference type="GO" id="GO:0003755">
    <property type="term" value="F:peptidyl-prolyl cis-trans isomerase activity"/>
    <property type="evidence" value="ECO:0007669"/>
    <property type="project" value="UniProtKB-KW"/>
</dbReference>
<name>A0A2W1MUI9_9FLAO</name>
<keyword evidence="1" id="KW-0697">Rotamase</keyword>
<accession>A0A2W1MUI9</accession>
<dbReference type="PROSITE" id="PS50198">
    <property type="entry name" value="PPIC_PPIASE_2"/>
    <property type="match status" value="2"/>
</dbReference>
<comment type="caution">
    <text evidence="4">The sequence shown here is derived from an EMBL/GenBank/DDBJ whole genome shotgun (WGS) entry which is preliminary data.</text>
</comment>
<dbReference type="InterPro" id="IPR000297">
    <property type="entry name" value="PPIase_PpiC"/>
</dbReference>